<sequence length="481" mass="54257">MSAEIIKTDLERLLSSEAAIALPSSVEFARSNLRFTEYERPTYLVAVRPACPADVVQTVKYACTAGIPFSPRTGHHCVTTTMRHLRDGILLDMRSLDGLVFDEQLEQVTVGGGVITDNLVRFLEHHKMEVNVGSCPTTGVMGVTFGAGLGRLQGKYGLLHDNLVSCELVLADGSIISVSSKSHPDLFWAIRGAGHNFGIAVQATFQVYPEASGGIHYTWDLEYSLEQCDEVFQTLNEVHKDMPADLAIFVLWNRQSKNGLKHLILINLVWSGPESDASAWVRRFQNLNPLVDSGKTKTTWSELPWTTYNGMNKLLSKPEVWSKAPFKMMGAVSIESFDLATTKRFLHGLKDMNERWAGKGLFGAMFECLPHHRVREIAGESTAFPWRRGSNHFLMMTATPFDLDNREHFEGHLDRWKKEFTAVSGYGRLQQYVNYGNTTSTLKDSPEALYGYEPWRLKKLRLLKAKYDPGNVFRWYQPLIE</sequence>
<organism evidence="7 8">
    <name type="scientific">Cadophora malorum</name>
    <dbReference type="NCBI Taxonomy" id="108018"/>
    <lineage>
        <taxon>Eukaryota</taxon>
        <taxon>Fungi</taxon>
        <taxon>Dikarya</taxon>
        <taxon>Ascomycota</taxon>
        <taxon>Pezizomycotina</taxon>
        <taxon>Leotiomycetes</taxon>
        <taxon>Helotiales</taxon>
        <taxon>Ploettnerulaceae</taxon>
        <taxon>Cadophora</taxon>
    </lineage>
</organism>
<dbReference type="Pfam" id="PF08031">
    <property type="entry name" value="BBE"/>
    <property type="match status" value="1"/>
</dbReference>
<dbReference type="AlphaFoldDB" id="A0A8H7TK62"/>
<feature type="domain" description="FAD-binding PCMH-type" evidence="6">
    <location>
        <begin position="38"/>
        <end position="210"/>
    </location>
</feature>
<dbReference type="PROSITE" id="PS51387">
    <property type="entry name" value="FAD_PCMH"/>
    <property type="match status" value="1"/>
</dbReference>
<dbReference type="InterPro" id="IPR012951">
    <property type="entry name" value="BBE"/>
</dbReference>
<dbReference type="InterPro" id="IPR016166">
    <property type="entry name" value="FAD-bd_PCMH"/>
</dbReference>
<reference evidence="7" key="1">
    <citation type="submission" date="2021-02" db="EMBL/GenBank/DDBJ databases">
        <title>Genome sequence Cadophora malorum strain M34.</title>
        <authorList>
            <person name="Stefanovic E."/>
            <person name="Vu D."/>
            <person name="Scully C."/>
            <person name="Dijksterhuis J."/>
            <person name="Roader J."/>
            <person name="Houbraken J."/>
        </authorList>
    </citation>
    <scope>NUCLEOTIDE SEQUENCE</scope>
    <source>
        <strain evidence="7">M34</strain>
    </source>
</reference>
<dbReference type="InterPro" id="IPR036318">
    <property type="entry name" value="FAD-bd_PCMH-like_sf"/>
</dbReference>
<evidence type="ECO:0000256" key="1">
    <source>
        <dbReference type="ARBA" id="ARBA00001974"/>
    </source>
</evidence>
<dbReference type="PANTHER" id="PTHR42973">
    <property type="entry name" value="BINDING OXIDOREDUCTASE, PUTATIVE (AFU_ORTHOLOGUE AFUA_1G17690)-RELATED"/>
    <property type="match status" value="1"/>
</dbReference>
<proteinExistence type="inferred from homology"/>
<keyword evidence="8" id="KW-1185">Reference proteome</keyword>
<dbReference type="OrthoDB" id="415825at2759"/>
<evidence type="ECO:0000256" key="4">
    <source>
        <dbReference type="ARBA" id="ARBA00022827"/>
    </source>
</evidence>
<dbReference type="EMBL" id="JAFJYH010000075">
    <property type="protein sequence ID" value="KAG4420886.1"/>
    <property type="molecule type" value="Genomic_DNA"/>
</dbReference>
<evidence type="ECO:0000259" key="6">
    <source>
        <dbReference type="PROSITE" id="PS51387"/>
    </source>
</evidence>
<keyword evidence="4" id="KW-0274">FAD</keyword>
<evidence type="ECO:0000313" key="7">
    <source>
        <dbReference type="EMBL" id="KAG4420886.1"/>
    </source>
</evidence>
<comment type="similarity">
    <text evidence="2">Belongs to the oxygen-dependent FAD-linked oxidoreductase family.</text>
</comment>
<dbReference type="InterPro" id="IPR016169">
    <property type="entry name" value="FAD-bd_PCMH_sub2"/>
</dbReference>
<name>A0A8H7TK62_9HELO</name>
<comment type="caution">
    <text evidence="7">The sequence shown here is derived from an EMBL/GenBank/DDBJ whole genome shotgun (WGS) entry which is preliminary data.</text>
</comment>
<accession>A0A8H7TK62</accession>
<keyword evidence="5" id="KW-0560">Oxidoreductase</keyword>
<evidence type="ECO:0000256" key="5">
    <source>
        <dbReference type="ARBA" id="ARBA00023002"/>
    </source>
</evidence>
<evidence type="ECO:0000256" key="2">
    <source>
        <dbReference type="ARBA" id="ARBA00005466"/>
    </source>
</evidence>
<dbReference type="SUPFAM" id="SSF56176">
    <property type="entry name" value="FAD-binding/transporter-associated domain-like"/>
    <property type="match status" value="1"/>
</dbReference>
<dbReference type="InterPro" id="IPR006094">
    <property type="entry name" value="Oxid_FAD_bind_N"/>
</dbReference>
<dbReference type="Gene3D" id="3.30.465.10">
    <property type="match status" value="1"/>
</dbReference>
<dbReference type="Pfam" id="PF01565">
    <property type="entry name" value="FAD_binding_4"/>
    <property type="match status" value="1"/>
</dbReference>
<keyword evidence="3" id="KW-0285">Flavoprotein</keyword>
<comment type="cofactor">
    <cofactor evidence="1">
        <name>FAD</name>
        <dbReference type="ChEBI" id="CHEBI:57692"/>
    </cofactor>
</comment>
<dbReference type="Gene3D" id="3.40.462.20">
    <property type="match status" value="1"/>
</dbReference>
<dbReference type="PANTHER" id="PTHR42973:SF9">
    <property type="entry name" value="FAD-BINDING PCMH-TYPE DOMAIN-CONTAINING PROTEIN-RELATED"/>
    <property type="match status" value="1"/>
</dbReference>
<dbReference type="GO" id="GO:0071949">
    <property type="term" value="F:FAD binding"/>
    <property type="evidence" value="ECO:0007669"/>
    <property type="project" value="InterPro"/>
</dbReference>
<gene>
    <name evidence="7" type="ORF">IFR04_005970</name>
</gene>
<protein>
    <recommendedName>
        <fullName evidence="6">FAD-binding PCMH-type domain-containing protein</fullName>
    </recommendedName>
</protein>
<evidence type="ECO:0000256" key="3">
    <source>
        <dbReference type="ARBA" id="ARBA00022630"/>
    </source>
</evidence>
<dbReference type="GO" id="GO:0016491">
    <property type="term" value="F:oxidoreductase activity"/>
    <property type="evidence" value="ECO:0007669"/>
    <property type="project" value="UniProtKB-KW"/>
</dbReference>
<evidence type="ECO:0000313" key="8">
    <source>
        <dbReference type="Proteomes" id="UP000664132"/>
    </source>
</evidence>
<dbReference type="InterPro" id="IPR050416">
    <property type="entry name" value="FAD-linked_Oxidoreductase"/>
</dbReference>
<dbReference type="Proteomes" id="UP000664132">
    <property type="component" value="Unassembled WGS sequence"/>
</dbReference>